<protein>
    <submittedName>
        <fullName evidence="2">Cupin domain-containing protein</fullName>
    </submittedName>
</protein>
<sequence length="155" mass="16730">MDSVERLIASLQLSPHPEGGHYRRIFESDVQVQGNGIARPALTAIHYLLARGERSRSHRVDADEAWHWQDGGALALQEFDAETGALSSVTLDGAARGGVAMHVVRAGRWQSARPLDDWTLVACTVSPGFVWEGFELLAGDSEVARALLSRGGAVD</sequence>
<name>A0ABP9LHR0_9GAMM</name>
<dbReference type="Pfam" id="PF06172">
    <property type="entry name" value="Cupin_5"/>
    <property type="match status" value="1"/>
</dbReference>
<keyword evidence="3" id="KW-1185">Reference proteome</keyword>
<dbReference type="PANTHER" id="PTHR33387">
    <property type="entry name" value="RMLC-LIKE JELLY ROLL FOLD PROTEIN"/>
    <property type="match status" value="1"/>
</dbReference>
<dbReference type="InterPro" id="IPR014710">
    <property type="entry name" value="RmlC-like_jellyroll"/>
</dbReference>
<dbReference type="PANTHER" id="PTHR33387:SF3">
    <property type="entry name" value="DUF985 DOMAIN-CONTAINING PROTEIN"/>
    <property type="match status" value="1"/>
</dbReference>
<dbReference type="EMBL" id="BAABKY010000002">
    <property type="protein sequence ID" value="GAA5077225.1"/>
    <property type="molecule type" value="Genomic_DNA"/>
</dbReference>
<dbReference type="CDD" id="cd06121">
    <property type="entry name" value="cupin_YML079wp"/>
    <property type="match status" value="1"/>
</dbReference>
<comment type="caution">
    <text evidence="2">The sequence shown here is derived from an EMBL/GenBank/DDBJ whole genome shotgun (WGS) entry which is preliminary data.</text>
</comment>
<dbReference type="Proteomes" id="UP001501083">
    <property type="component" value="Unassembled WGS sequence"/>
</dbReference>
<organism evidence="2 3">
    <name type="scientific">Lysobacter panacisoli</name>
    <dbReference type="NCBI Taxonomy" id="1255263"/>
    <lineage>
        <taxon>Bacteria</taxon>
        <taxon>Pseudomonadati</taxon>
        <taxon>Pseudomonadota</taxon>
        <taxon>Gammaproteobacteria</taxon>
        <taxon>Lysobacterales</taxon>
        <taxon>Lysobacteraceae</taxon>
        <taxon>Lysobacter</taxon>
    </lineage>
</organism>
<evidence type="ECO:0000313" key="3">
    <source>
        <dbReference type="Proteomes" id="UP001501083"/>
    </source>
</evidence>
<feature type="domain" description="DUF985" evidence="1">
    <location>
        <begin position="6"/>
        <end position="137"/>
    </location>
</feature>
<dbReference type="Gene3D" id="2.60.120.10">
    <property type="entry name" value="Jelly Rolls"/>
    <property type="match status" value="1"/>
</dbReference>
<gene>
    <name evidence="2" type="ORF">GCM10025759_22910</name>
</gene>
<dbReference type="InterPro" id="IPR009327">
    <property type="entry name" value="Cupin_DUF985"/>
</dbReference>
<dbReference type="SUPFAM" id="SSF51182">
    <property type="entry name" value="RmlC-like cupins"/>
    <property type="match status" value="1"/>
</dbReference>
<accession>A0ABP9LHR0</accession>
<dbReference type="InterPro" id="IPR039935">
    <property type="entry name" value="YML079W-like"/>
</dbReference>
<dbReference type="InterPro" id="IPR011051">
    <property type="entry name" value="RmlC_Cupin_sf"/>
</dbReference>
<dbReference type="RefSeq" id="WP_158985076.1">
    <property type="nucleotide sequence ID" value="NZ_BAABKY010000002.1"/>
</dbReference>
<proteinExistence type="predicted"/>
<evidence type="ECO:0000313" key="2">
    <source>
        <dbReference type="EMBL" id="GAA5077225.1"/>
    </source>
</evidence>
<reference evidence="3" key="1">
    <citation type="journal article" date="2019" name="Int. J. Syst. Evol. Microbiol.">
        <title>The Global Catalogue of Microorganisms (GCM) 10K type strain sequencing project: providing services to taxonomists for standard genome sequencing and annotation.</title>
        <authorList>
            <consortium name="The Broad Institute Genomics Platform"/>
            <consortium name="The Broad Institute Genome Sequencing Center for Infectious Disease"/>
            <person name="Wu L."/>
            <person name="Ma J."/>
        </authorList>
    </citation>
    <scope>NUCLEOTIDE SEQUENCE [LARGE SCALE GENOMIC DNA]</scope>
    <source>
        <strain evidence="3">JCM 19212</strain>
    </source>
</reference>
<evidence type="ECO:0000259" key="1">
    <source>
        <dbReference type="Pfam" id="PF06172"/>
    </source>
</evidence>